<evidence type="ECO:0000256" key="4">
    <source>
        <dbReference type="ARBA" id="ARBA00023163"/>
    </source>
</evidence>
<evidence type="ECO:0000256" key="3">
    <source>
        <dbReference type="ARBA" id="ARBA00023125"/>
    </source>
</evidence>
<feature type="domain" description="HTH cro/C1-type" evidence="6">
    <location>
        <begin position="14"/>
        <end position="57"/>
    </location>
</feature>
<evidence type="ECO:0000259" key="5">
    <source>
        <dbReference type="PROSITE" id="PS50932"/>
    </source>
</evidence>
<name>A0ABT2A7V0_9BURK</name>
<dbReference type="CDD" id="cd01392">
    <property type="entry name" value="HTH_LacI"/>
    <property type="match status" value="1"/>
</dbReference>
<dbReference type="PROSITE" id="PS50943">
    <property type="entry name" value="HTH_CROC1"/>
    <property type="match status" value="1"/>
</dbReference>
<comment type="caution">
    <text evidence="7">The sequence shown here is derived from an EMBL/GenBank/DDBJ whole genome shotgun (WGS) entry which is preliminary data.</text>
</comment>
<dbReference type="PROSITE" id="PS00356">
    <property type="entry name" value="HTH_LACI_1"/>
    <property type="match status" value="1"/>
</dbReference>
<organism evidence="7 8">
    <name type="scientific">Massilia norwichensis</name>
    <dbReference type="NCBI Taxonomy" id="1442366"/>
    <lineage>
        <taxon>Bacteria</taxon>
        <taxon>Pseudomonadati</taxon>
        <taxon>Pseudomonadota</taxon>
        <taxon>Betaproteobacteria</taxon>
        <taxon>Burkholderiales</taxon>
        <taxon>Oxalobacteraceae</taxon>
        <taxon>Telluria group</taxon>
        <taxon>Massilia</taxon>
    </lineage>
</organism>
<dbReference type="InterPro" id="IPR010982">
    <property type="entry name" value="Lambda_DNA-bd_dom_sf"/>
</dbReference>
<dbReference type="InterPro" id="IPR000843">
    <property type="entry name" value="HTH_LacI"/>
</dbReference>
<dbReference type="InterPro" id="IPR028082">
    <property type="entry name" value="Peripla_BP_I"/>
</dbReference>
<dbReference type="PANTHER" id="PTHR30146:SF148">
    <property type="entry name" value="HTH-TYPE TRANSCRIPTIONAL REPRESSOR PURR-RELATED"/>
    <property type="match status" value="1"/>
</dbReference>
<dbReference type="InterPro" id="IPR001387">
    <property type="entry name" value="Cro/C1-type_HTH"/>
</dbReference>
<dbReference type="InterPro" id="IPR001761">
    <property type="entry name" value="Peripla_BP/Lac1_sug-bd_dom"/>
</dbReference>
<dbReference type="Gene3D" id="3.40.50.2300">
    <property type="match status" value="2"/>
</dbReference>
<dbReference type="EMBL" id="JANUGX010000015">
    <property type="protein sequence ID" value="MCS0590286.1"/>
    <property type="molecule type" value="Genomic_DNA"/>
</dbReference>
<keyword evidence="8" id="KW-1185">Reference proteome</keyword>
<dbReference type="PANTHER" id="PTHR30146">
    <property type="entry name" value="LACI-RELATED TRANSCRIPTIONAL REPRESSOR"/>
    <property type="match status" value="1"/>
</dbReference>
<keyword evidence="3" id="KW-0238">DNA-binding</keyword>
<keyword evidence="2" id="KW-0805">Transcription regulation</keyword>
<evidence type="ECO:0000313" key="8">
    <source>
        <dbReference type="Proteomes" id="UP001205560"/>
    </source>
</evidence>
<dbReference type="Gene3D" id="1.10.260.40">
    <property type="entry name" value="lambda repressor-like DNA-binding domains"/>
    <property type="match status" value="1"/>
</dbReference>
<evidence type="ECO:0000259" key="6">
    <source>
        <dbReference type="PROSITE" id="PS50943"/>
    </source>
</evidence>
<evidence type="ECO:0000313" key="7">
    <source>
        <dbReference type="EMBL" id="MCS0590286.1"/>
    </source>
</evidence>
<dbReference type="PRINTS" id="PR00036">
    <property type="entry name" value="HTHLACI"/>
</dbReference>
<dbReference type="Pfam" id="PF00532">
    <property type="entry name" value="Peripla_BP_1"/>
    <property type="match status" value="1"/>
</dbReference>
<feature type="domain" description="HTH lacI-type" evidence="5">
    <location>
        <begin position="13"/>
        <end position="67"/>
    </location>
</feature>
<keyword evidence="1" id="KW-0678">Repressor</keyword>
<dbReference type="SMART" id="SM00354">
    <property type="entry name" value="HTH_LACI"/>
    <property type="match status" value="1"/>
</dbReference>
<evidence type="ECO:0000256" key="2">
    <source>
        <dbReference type="ARBA" id="ARBA00023015"/>
    </source>
</evidence>
<proteinExistence type="predicted"/>
<dbReference type="Proteomes" id="UP001205560">
    <property type="component" value="Unassembled WGS sequence"/>
</dbReference>
<sequence>MRKDSTTAANGGATVHEVARIAGVSAATVSRFLNGTAKVSDEKRQAIESVIEKLNYRPNVLARNLKTGSSRTIGVLTQSLVSGYFADAMAGIDDVLQGTGYAPLIVSGHWHADEEAERIELLIARRVDGLVILSGKLKDAQILKLANRVPIVAFGRQLEGPQAYGFSLDNYWGACEAVEHLILQGHRQIAFITGPADHLDAQARLAGYRDTLAKHKIKESPQLVAPGDFSESGGLLALERLLESGKRFSAIFAANDLTAYGARLALYRRGIRVPEDISVIGFDDLHSSMYTTPPLTTVRQPLFEVGRCLGTAIVKMIAQEPLDLEVPQLSLVVRESVRRVA</sequence>
<dbReference type="SUPFAM" id="SSF47413">
    <property type="entry name" value="lambda repressor-like DNA-binding domains"/>
    <property type="match status" value="1"/>
</dbReference>
<gene>
    <name evidence="7" type="ORF">NX782_13905</name>
</gene>
<dbReference type="PROSITE" id="PS50932">
    <property type="entry name" value="HTH_LACI_2"/>
    <property type="match status" value="1"/>
</dbReference>
<dbReference type="Pfam" id="PF00356">
    <property type="entry name" value="LacI"/>
    <property type="match status" value="1"/>
</dbReference>
<dbReference type="RefSeq" id="WP_258846066.1">
    <property type="nucleotide sequence ID" value="NZ_JANUGX010000015.1"/>
</dbReference>
<reference evidence="7 8" key="1">
    <citation type="submission" date="2022-08" db="EMBL/GenBank/DDBJ databases">
        <title>Reclassification of Massilia species as members of the genera Telluria, Duganella, Pseudoduganella, Mokoshia gen. nov. and Zemynaea gen. nov. using orthogonal and non-orthogonal genome-based approaches.</title>
        <authorList>
            <person name="Bowman J.P."/>
        </authorList>
    </citation>
    <scope>NUCLEOTIDE SEQUENCE [LARGE SCALE GENOMIC DNA]</scope>
    <source>
        <strain evidence="7 8">LMG 28164</strain>
    </source>
</reference>
<protein>
    <submittedName>
        <fullName evidence="7">LacI family transcriptional regulator</fullName>
    </submittedName>
</protein>
<accession>A0ABT2A7V0</accession>
<evidence type="ECO:0000256" key="1">
    <source>
        <dbReference type="ARBA" id="ARBA00022491"/>
    </source>
</evidence>
<keyword evidence="4" id="KW-0804">Transcription</keyword>
<dbReference type="SUPFAM" id="SSF53822">
    <property type="entry name" value="Periplasmic binding protein-like I"/>
    <property type="match status" value="1"/>
</dbReference>